<evidence type="ECO:0000256" key="2">
    <source>
        <dbReference type="SAM" id="MobiDB-lite"/>
    </source>
</evidence>
<reference evidence="3 4" key="2">
    <citation type="submission" date="2018-11" db="EMBL/GenBank/DDBJ databases">
        <authorList>
            <consortium name="Pathogen Informatics"/>
        </authorList>
    </citation>
    <scope>NUCLEOTIDE SEQUENCE [LARGE SCALE GENOMIC DNA]</scope>
</reference>
<proteinExistence type="predicted"/>
<dbReference type="EMBL" id="UYSL01020513">
    <property type="protein sequence ID" value="VDL74968.1"/>
    <property type="molecule type" value="Genomic_DNA"/>
</dbReference>
<feature type="compositionally biased region" description="Low complexity" evidence="2">
    <location>
        <begin position="252"/>
        <end position="267"/>
    </location>
</feature>
<feature type="region of interest" description="Disordered" evidence="2">
    <location>
        <begin position="189"/>
        <end position="359"/>
    </location>
</feature>
<dbReference type="PANTHER" id="PTHR24637:SF262">
    <property type="entry name" value="CUTICLE COLLAGEN 34-RELATED"/>
    <property type="match status" value="1"/>
</dbReference>
<evidence type="ECO:0000313" key="5">
    <source>
        <dbReference type="WBParaSite" id="NBR_0001137801-mRNA-1"/>
    </source>
</evidence>
<dbReference type="InterPro" id="IPR008160">
    <property type="entry name" value="Collagen"/>
</dbReference>
<accession>A0A0N4Y5S6</accession>
<dbReference type="AlphaFoldDB" id="A0A0N4Y5S6"/>
<dbReference type="STRING" id="27835.A0A0N4Y5S6"/>
<sequence length="388" mass="40703">MSYRCLIYSSAAVTAASLALMATVLQHSYYLMQTLPGEQLLECNGYQEPVITKPLATASPFEKLFQNPPQMDQYFTQIPAPFAILDLKPPPPPAILDLKPPPPTTTKRPTPFRSKTFTSAPRRTSFPNADDGDLMDPIPIGPFFPKKIPKPGRGGGRPRKILQNIPNKAEKADFESRLPTTQCKVCCIQGPPGRPGPNGKNGYPGAPGRNGSPGRPGKLNRGPSQDLTTQFCKPCPQGEDGPRGPPGERGEPGLPGIDGSKGLMGMPGLPGGKGHPGEDGDFGVMPNAEPAIPGEPGPPGLPGPMGPPGRFGGSTREAYRMPGKKGPPGPPGVQGSPGPQGESGNRGPQGAPGSTGMCPIYCAVDGGMFLERPEEMTEKSDGYSIEES</sequence>
<feature type="compositionally biased region" description="Basic and acidic residues" evidence="2">
    <location>
        <begin position="240"/>
        <end position="251"/>
    </location>
</feature>
<organism evidence="5">
    <name type="scientific">Nippostrongylus brasiliensis</name>
    <name type="common">Rat hookworm</name>
    <dbReference type="NCBI Taxonomy" id="27835"/>
    <lineage>
        <taxon>Eukaryota</taxon>
        <taxon>Metazoa</taxon>
        <taxon>Ecdysozoa</taxon>
        <taxon>Nematoda</taxon>
        <taxon>Chromadorea</taxon>
        <taxon>Rhabditida</taxon>
        <taxon>Rhabditina</taxon>
        <taxon>Rhabditomorpha</taxon>
        <taxon>Strongyloidea</taxon>
        <taxon>Heligmosomidae</taxon>
        <taxon>Nippostrongylus</taxon>
    </lineage>
</organism>
<dbReference type="WBParaSite" id="NBR_0001137801-mRNA-1">
    <property type="protein sequence ID" value="NBR_0001137801-mRNA-1"/>
    <property type="gene ID" value="NBR_0001137801"/>
</dbReference>
<reference evidence="5" key="1">
    <citation type="submission" date="2017-02" db="UniProtKB">
        <authorList>
            <consortium name="WormBaseParasite"/>
        </authorList>
    </citation>
    <scope>IDENTIFICATION</scope>
</reference>
<name>A0A0N4Y5S6_NIPBR</name>
<feature type="compositionally biased region" description="Low complexity" evidence="2">
    <location>
        <begin position="197"/>
        <end position="207"/>
    </location>
</feature>
<feature type="compositionally biased region" description="Pro residues" evidence="2">
    <location>
        <begin position="293"/>
        <end position="307"/>
    </location>
</feature>
<dbReference type="Proteomes" id="UP000271162">
    <property type="component" value="Unassembled WGS sequence"/>
</dbReference>
<keyword evidence="1" id="KW-0677">Repeat</keyword>
<dbReference type="Pfam" id="PF01391">
    <property type="entry name" value="Collagen"/>
    <property type="match status" value="1"/>
</dbReference>
<keyword evidence="4" id="KW-1185">Reference proteome</keyword>
<feature type="compositionally biased region" description="Low complexity" evidence="2">
    <location>
        <begin position="137"/>
        <end position="146"/>
    </location>
</feature>
<feature type="compositionally biased region" description="Low complexity" evidence="2">
    <location>
        <begin position="333"/>
        <end position="343"/>
    </location>
</feature>
<feature type="region of interest" description="Disordered" evidence="2">
    <location>
        <begin position="96"/>
        <end position="176"/>
    </location>
</feature>
<dbReference type="PANTHER" id="PTHR24637">
    <property type="entry name" value="COLLAGEN"/>
    <property type="match status" value="1"/>
</dbReference>
<dbReference type="OMA" id="IYCAVDG"/>
<gene>
    <name evidence="3" type="ORF">NBR_LOCUS11379</name>
</gene>
<protein>
    <submittedName>
        <fullName evidence="5">Collagen triple helix repeat protein</fullName>
    </submittedName>
</protein>
<evidence type="ECO:0000256" key="1">
    <source>
        <dbReference type="ARBA" id="ARBA00022737"/>
    </source>
</evidence>
<feature type="compositionally biased region" description="Polar residues" evidence="2">
    <location>
        <begin position="222"/>
        <end position="231"/>
    </location>
</feature>
<feature type="compositionally biased region" description="Polar residues" evidence="2">
    <location>
        <begin position="113"/>
        <end position="127"/>
    </location>
</feature>
<evidence type="ECO:0000313" key="4">
    <source>
        <dbReference type="Proteomes" id="UP000271162"/>
    </source>
</evidence>
<evidence type="ECO:0000313" key="3">
    <source>
        <dbReference type="EMBL" id="VDL74968.1"/>
    </source>
</evidence>